<evidence type="ECO:0000256" key="1">
    <source>
        <dbReference type="SAM" id="MobiDB-lite"/>
    </source>
</evidence>
<feature type="region of interest" description="Disordered" evidence="1">
    <location>
        <begin position="1"/>
        <end position="27"/>
    </location>
</feature>
<comment type="caution">
    <text evidence="2">The sequence shown here is derived from an EMBL/GenBank/DDBJ whole genome shotgun (WGS) entry which is preliminary data.</text>
</comment>
<dbReference type="EMBL" id="JABFDY010000008">
    <property type="protein sequence ID" value="KAF7704446.1"/>
    <property type="molecule type" value="Genomic_DNA"/>
</dbReference>
<sequence length="149" mass="16583">MSRVKLSNVSARRQAPRNPLSPSGFSSLKQRYGSTILTQLSNVSARRQAPRNPLSPSGFSSLKQRYRSTILTQVAIDYSFFMETVMSASSSPDPNCVTVEDSDDDDDDDDDSYAGECSLNYNNRAWVDDIDNISDRSDSDQELPESKRA</sequence>
<reference evidence="2" key="1">
    <citation type="submission" date="2020-08" db="EMBL/GenBank/DDBJ databases">
        <title>Chromosome-level assembly of Southern catfish (Silurus meridionalis) provides insights into visual adaptation to the nocturnal and benthic lifestyles.</title>
        <authorList>
            <person name="Zhang Y."/>
            <person name="Wang D."/>
            <person name="Peng Z."/>
        </authorList>
    </citation>
    <scope>NUCLEOTIDE SEQUENCE</scope>
    <source>
        <strain evidence="2">SWU-2019-XX</strain>
        <tissue evidence="2">Muscle</tissue>
    </source>
</reference>
<evidence type="ECO:0000313" key="3">
    <source>
        <dbReference type="Proteomes" id="UP000606274"/>
    </source>
</evidence>
<organism evidence="2 3">
    <name type="scientific">Silurus meridionalis</name>
    <name type="common">Southern catfish</name>
    <name type="synonym">Silurus soldatovi meridionalis</name>
    <dbReference type="NCBI Taxonomy" id="175797"/>
    <lineage>
        <taxon>Eukaryota</taxon>
        <taxon>Metazoa</taxon>
        <taxon>Chordata</taxon>
        <taxon>Craniata</taxon>
        <taxon>Vertebrata</taxon>
        <taxon>Euteleostomi</taxon>
        <taxon>Actinopterygii</taxon>
        <taxon>Neopterygii</taxon>
        <taxon>Teleostei</taxon>
        <taxon>Ostariophysi</taxon>
        <taxon>Siluriformes</taxon>
        <taxon>Siluridae</taxon>
        <taxon>Silurus</taxon>
    </lineage>
</organism>
<gene>
    <name evidence="2" type="ORF">HF521_021518</name>
</gene>
<keyword evidence="3" id="KW-1185">Reference proteome</keyword>
<dbReference type="AlphaFoldDB" id="A0A8T0BG03"/>
<feature type="compositionally biased region" description="Basic and acidic residues" evidence="1">
    <location>
        <begin position="133"/>
        <end position="149"/>
    </location>
</feature>
<name>A0A8T0BG03_SILME</name>
<proteinExistence type="predicted"/>
<feature type="region of interest" description="Disordered" evidence="1">
    <location>
        <begin position="87"/>
        <end position="116"/>
    </location>
</feature>
<protein>
    <submittedName>
        <fullName evidence="2">Uncharacterized protein</fullName>
    </submittedName>
</protein>
<accession>A0A8T0BG03</accession>
<feature type="compositionally biased region" description="Polar residues" evidence="1">
    <location>
        <begin position="1"/>
        <end position="11"/>
    </location>
</feature>
<feature type="region of interest" description="Disordered" evidence="1">
    <location>
        <begin position="130"/>
        <end position="149"/>
    </location>
</feature>
<dbReference type="Proteomes" id="UP000606274">
    <property type="component" value="Unassembled WGS sequence"/>
</dbReference>
<evidence type="ECO:0000313" key="2">
    <source>
        <dbReference type="EMBL" id="KAF7704446.1"/>
    </source>
</evidence>
<feature type="compositionally biased region" description="Acidic residues" evidence="1">
    <location>
        <begin position="100"/>
        <end position="113"/>
    </location>
</feature>